<evidence type="ECO:0000256" key="2">
    <source>
        <dbReference type="SAM" id="Phobius"/>
    </source>
</evidence>
<keyword evidence="5" id="KW-1185">Reference proteome</keyword>
<evidence type="ECO:0000259" key="3">
    <source>
        <dbReference type="Pfam" id="PF07859"/>
    </source>
</evidence>
<organism evidence="4 5">
    <name type="scientific">Neotoma lepida</name>
    <name type="common">Desert woodrat</name>
    <dbReference type="NCBI Taxonomy" id="56216"/>
    <lineage>
        <taxon>Eukaryota</taxon>
        <taxon>Metazoa</taxon>
        <taxon>Chordata</taxon>
        <taxon>Craniata</taxon>
        <taxon>Vertebrata</taxon>
        <taxon>Euteleostomi</taxon>
        <taxon>Mammalia</taxon>
        <taxon>Eutheria</taxon>
        <taxon>Euarchontoglires</taxon>
        <taxon>Glires</taxon>
        <taxon>Rodentia</taxon>
        <taxon>Myomorpha</taxon>
        <taxon>Muroidea</taxon>
        <taxon>Cricetidae</taxon>
        <taxon>Neotominae</taxon>
        <taxon>Neotoma</taxon>
    </lineage>
</organism>
<feature type="domain" description="Alpha/beta hydrolase fold-3" evidence="3">
    <location>
        <begin position="331"/>
        <end position="478"/>
    </location>
</feature>
<evidence type="ECO:0000313" key="5">
    <source>
        <dbReference type="Proteomes" id="UP000092124"/>
    </source>
</evidence>
<sequence>FIQDAVSIKRNHKVVVMDLCFGEVPVRLFQPKATSSSPRRVIIFYHGGGAVLGSLGKKHPGVMGQEIWAQVLIYPVLQTINFQLPSLLQNQNVPFLTRDFMMTSLLRFRNKIQPLEFPGPFNKSAYLEAKHFLGTRVSPLVADNEVIVQLPEALLVSIHWDILRDDILLYKKHLEDRRVPVTWYNVEVGFHGCMLLFDKKSFSFLCSWNIINAISTMVFLMELLLAPVCLLVLGVNVWVLIDHLLTIDVPPTIMHPTKLRILHYFFHLIITWGNILEKMNICSMPYFVCFIQDRFVSKKNLGVFVKDLRFGTVPVRLFQPKAASSKPRRGIIFIHGGGAVLGSLDSYHNLCAFLARETDSVLLSVGYRKLPYNHHPSSLYDCLSASIHFLKSLKAYGVDPSRVVICGDSIGGTATVVITQTLVGREDLPKIRAQILIYPILQSLYFQFPSNLQNANFPFLTKDFMINCLCRYLAIDPSWKDAILTGACMPPSAWKKYEKWLSPDNIPKMFRSKYQQPESLAPFNEAAYLETKHTMNVDISPLIADDKIIAQVPEAFVVTLQWDILRDDALLYKKRLEDQGVPVTWYHADGFHGCAILFDKKFFSFPCSLDVRNEWQAMNGSPPHPDGWSLREAAGEHQAKAGGLFLGQNREVAVQLGGREGPPWAVAWCKQPQGNEPKPWVSGSGGGGELEAHFSTMRYKAQRTDL</sequence>
<dbReference type="PANTHER" id="PTHR48081:SF32">
    <property type="entry name" value="ALPHA_BETA HYDROLASE FOLD-3 DOMAIN-CONTAINING PROTEIN"/>
    <property type="match status" value="1"/>
</dbReference>
<dbReference type="GO" id="GO:0016787">
    <property type="term" value="F:hydrolase activity"/>
    <property type="evidence" value="ECO:0007669"/>
    <property type="project" value="UniProtKB-KW"/>
</dbReference>
<feature type="domain" description="Alpha/beta hydrolase fold-3" evidence="3">
    <location>
        <begin position="525"/>
        <end position="592"/>
    </location>
</feature>
<keyword evidence="2" id="KW-0812">Transmembrane</keyword>
<dbReference type="AlphaFoldDB" id="A0A1A6FTJ2"/>
<keyword evidence="2" id="KW-1133">Transmembrane helix</keyword>
<accession>A0A1A6FTJ2</accession>
<dbReference type="InterPro" id="IPR029058">
    <property type="entry name" value="AB_hydrolase_fold"/>
</dbReference>
<evidence type="ECO:0000256" key="1">
    <source>
        <dbReference type="ARBA" id="ARBA00022801"/>
    </source>
</evidence>
<evidence type="ECO:0000313" key="4">
    <source>
        <dbReference type="EMBL" id="OBS57271.1"/>
    </source>
</evidence>
<dbReference type="STRING" id="56216.A0A1A6FTJ2"/>
<dbReference type="EMBL" id="LZPO01117225">
    <property type="protein sequence ID" value="OBS57271.1"/>
    <property type="molecule type" value="Genomic_DNA"/>
</dbReference>
<keyword evidence="1" id="KW-0378">Hydrolase</keyword>
<reference evidence="4 5" key="1">
    <citation type="submission" date="2016-06" db="EMBL/GenBank/DDBJ databases">
        <title>The Draft Genome Sequence and Annotation of the Desert Woodrat Neotoma lepida.</title>
        <authorList>
            <person name="Campbell M."/>
            <person name="Oakeson K.F."/>
            <person name="Yandell M."/>
            <person name="Halpert J.R."/>
            <person name="Dearing D."/>
        </authorList>
    </citation>
    <scope>NUCLEOTIDE SEQUENCE [LARGE SCALE GENOMIC DNA]</scope>
    <source>
        <strain evidence="4">417</strain>
        <tissue evidence="4">Liver</tissue>
    </source>
</reference>
<comment type="caution">
    <text evidence="4">The sequence shown here is derived from an EMBL/GenBank/DDBJ whole genome shotgun (WGS) entry which is preliminary data.</text>
</comment>
<feature type="non-terminal residue" evidence="4">
    <location>
        <position position="1"/>
    </location>
</feature>
<dbReference type="SUPFAM" id="SSF53474">
    <property type="entry name" value="alpha/beta-Hydrolases"/>
    <property type="match status" value="2"/>
</dbReference>
<name>A0A1A6FTJ2_NEOLE</name>
<feature type="domain" description="Alpha/beta hydrolase fold-3" evidence="3">
    <location>
        <begin position="67"/>
        <end position="194"/>
    </location>
</feature>
<keyword evidence="2" id="KW-0472">Membrane</keyword>
<dbReference type="InterPro" id="IPR013094">
    <property type="entry name" value="AB_hydrolase_3"/>
</dbReference>
<dbReference type="Gene3D" id="3.40.50.1820">
    <property type="entry name" value="alpha/beta hydrolase"/>
    <property type="match status" value="3"/>
</dbReference>
<dbReference type="Proteomes" id="UP000092124">
    <property type="component" value="Unassembled WGS sequence"/>
</dbReference>
<dbReference type="InterPro" id="IPR050300">
    <property type="entry name" value="GDXG_lipolytic_enzyme"/>
</dbReference>
<protein>
    <recommendedName>
        <fullName evidence="3">Alpha/beta hydrolase fold-3 domain-containing protein</fullName>
    </recommendedName>
</protein>
<dbReference type="OrthoDB" id="408631at2759"/>
<dbReference type="PANTHER" id="PTHR48081">
    <property type="entry name" value="AB HYDROLASE SUPERFAMILY PROTEIN C4A8.06C"/>
    <property type="match status" value="1"/>
</dbReference>
<gene>
    <name evidence="4" type="ORF">A6R68_11605</name>
</gene>
<feature type="transmembrane region" description="Helical" evidence="2">
    <location>
        <begin position="218"/>
        <end position="241"/>
    </location>
</feature>
<proteinExistence type="predicted"/>
<dbReference type="Pfam" id="PF07859">
    <property type="entry name" value="Abhydrolase_3"/>
    <property type="match status" value="3"/>
</dbReference>